<reference evidence="2" key="1">
    <citation type="submission" date="2022-03" db="EMBL/GenBank/DDBJ databases">
        <authorList>
            <person name="Martin H S."/>
        </authorList>
    </citation>
    <scope>NUCLEOTIDE SEQUENCE</scope>
</reference>
<proteinExistence type="predicted"/>
<evidence type="ECO:0000256" key="1">
    <source>
        <dbReference type="SAM" id="MobiDB-lite"/>
    </source>
</evidence>
<feature type="compositionally biased region" description="Basic and acidic residues" evidence="1">
    <location>
        <begin position="21"/>
        <end position="34"/>
    </location>
</feature>
<feature type="compositionally biased region" description="Polar residues" evidence="1">
    <location>
        <begin position="1"/>
        <end position="17"/>
    </location>
</feature>
<sequence length="94" mass="10422">MNVSPRNYNAHSKTRACNGTRGDRTTSRGERGEYMPHSGGNIKHVHYFGANWVRFAAGVERRVAARPGQYPVCAPRNGLITPDTIRIHNAFALS</sequence>
<evidence type="ECO:0000313" key="2">
    <source>
        <dbReference type="EMBL" id="CAH2034815.1"/>
    </source>
</evidence>
<accession>A0ABN8HJX5</accession>
<dbReference type="Proteomes" id="UP000837857">
    <property type="component" value="Chromosome 1"/>
</dbReference>
<evidence type="ECO:0000313" key="3">
    <source>
        <dbReference type="Proteomes" id="UP000837857"/>
    </source>
</evidence>
<protein>
    <submittedName>
        <fullName evidence="2">Uncharacterized protein</fullName>
    </submittedName>
</protein>
<dbReference type="EMBL" id="OW152813">
    <property type="protein sequence ID" value="CAH2034815.1"/>
    <property type="molecule type" value="Genomic_DNA"/>
</dbReference>
<keyword evidence="3" id="KW-1185">Reference proteome</keyword>
<gene>
    <name evidence="2" type="ORF">IPOD504_LOCUS302</name>
</gene>
<organism evidence="2 3">
    <name type="scientific">Iphiclides podalirius</name>
    <name type="common">scarce swallowtail</name>
    <dbReference type="NCBI Taxonomy" id="110791"/>
    <lineage>
        <taxon>Eukaryota</taxon>
        <taxon>Metazoa</taxon>
        <taxon>Ecdysozoa</taxon>
        <taxon>Arthropoda</taxon>
        <taxon>Hexapoda</taxon>
        <taxon>Insecta</taxon>
        <taxon>Pterygota</taxon>
        <taxon>Neoptera</taxon>
        <taxon>Endopterygota</taxon>
        <taxon>Lepidoptera</taxon>
        <taxon>Glossata</taxon>
        <taxon>Ditrysia</taxon>
        <taxon>Papilionoidea</taxon>
        <taxon>Papilionidae</taxon>
        <taxon>Papilioninae</taxon>
        <taxon>Iphiclides</taxon>
    </lineage>
</organism>
<feature type="non-terminal residue" evidence="2">
    <location>
        <position position="94"/>
    </location>
</feature>
<feature type="region of interest" description="Disordered" evidence="1">
    <location>
        <begin position="1"/>
        <end position="38"/>
    </location>
</feature>
<name>A0ABN8HJX5_9NEOP</name>